<dbReference type="InParanoid" id="A7RIY0"/>
<sequence length="216" mass="24999">MAESTAPQTKLNDAKTDEKDKDEDDSIDLGTTSPPQVGFIGTKHEFETINFDADEEDEDDTSGYHTDERRKKRFTKKKKKKEEVTDSSSDDEDDRALVPDDTNPSDLTWPLWLWYYVVAVSTGALKVAEYLGEKLAYFFGITSPKYQYVIDEFYRLKEQEKEEKERERREREYVEKMNAERLARLEGGDGSQKLTMPKEEALPQERDNAPDTNKSS</sequence>
<evidence type="ECO:0000313" key="2">
    <source>
        <dbReference type="EMBL" id="EDO48588.1"/>
    </source>
</evidence>
<dbReference type="HOGENOM" id="CLU_1278990_0_0_1"/>
<dbReference type="AlphaFoldDB" id="A7RIY0"/>
<feature type="region of interest" description="Disordered" evidence="1">
    <location>
        <begin position="159"/>
        <end position="216"/>
    </location>
</feature>
<name>A7RIY0_NEMVE</name>
<dbReference type="OMA" id="SDLTWPL"/>
<evidence type="ECO:0000313" key="3">
    <source>
        <dbReference type="Proteomes" id="UP000001593"/>
    </source>
</evidence>
<protein>
    <recommendedName>
        <fullName evidence="4">Protein FAM177A1</fullName>
    </recommendedName>
</protein>
<dbReference type="OrthoDB" id="5981718at2759"/>
<feature type="compositionally biased region" description="Basic and acidic residues" evidence="1">
    <location>
        <begin position="196"/>
        <end position="209"/>
    </location>
</feature>
<dbReference type="KEGG" id="nve:5520720"/>
<dbReference type="Pfam" id="PF14774">
    <property type="entry name" value="FAM177"/>
    <property type="match status" value="1"/>
</dbReference>
<feature type="compositionally biased region" description="Basic residues" evidence="1">
    <location>
        <begin position="70"/>
        <end position="80"/>
    </location>
</feature>
<feature type="compositionally biased region" description="Basic and acidic residues" evidence="1">
    <location>
        <begin position="159"/>
        <end position="187"/>
    </location>
</feature>
<feature type="compositionally biased region" description="Acidic residues" evidence="1">
    <location>
        <begin position="52"/>
        <end position="61"/>
    </location>
</feature>
<evidence type="ECO:0008006" key="4">
    <source>
        <dbReference type="Google" id="ProtNLM"/>
    </source>
</evidence>
<dbReference type="eggNOG" id="ENOG502RYW3">
    <property type="taxonomic scope" value="Eukaryota"/>
</dbReference>
<dbReference type="Proteomes" id="UP000001593">
    <property type="component" value="Unassembled WGS sequence"/>
</dbReference>
<feature type="region of interest" description="Disordered" evidence="1">
    <location>
        <begin position="1"/>
        <end position="101"/>
    </location>
</feature>
<reference evidence="2 3" key="1">
    <citation type="journal article" date="2007" name="Science">
        <title>Sea anemone genome reveals ancestral eumetazoan gene repertoire and genomic organization.</title>
        <authorList>
            <person name="Putnam N.H."/>
            <person name="Srivastava M."/>
            <person name="Hellsten U."/>
            <person name="Dirks B."/>
            <person name="Chapman J."/>
            <person name="Salamov A."/>
            <person name="Terry A."/>
            <person name="Shapiro H."/>
            <person name="Lindquist E."/>
            <person name="Kapitonov V.V."/>
            <person name="Jurka J."/>
            <person name="Genikhovich G."/>
            <person name="Grigoriev I.V."/>
            <person name="Lucas S.M."/>
            <person name="Steele R.E."/>
            <person name="Finnerty J.R."/>
            <person name="Technau U."/>
            <person name="Martindale M.Q."/>
            <person name="Rokhsar D.S."/>
        </authorList>
    </citation>
    <scope>NUCLEOTIDE SEQUENCE [LARGE SCALE GENOMIC DNA]</scope>
    <source>
        <strain evidence="3">CH2 X CH6</strain>
    </source>
</reference>
<dbReference type="InterPro" id="IPR028260">
    <property type="entry name" value="FAM177"/>
</dbReference>
<keyword evidence="3" id="KW-1185">Reference proteome</keyword>
<accession>A7RIY0</accession>
<proteinExistence type="predicted"/>
<feature type="compositionally biased region" description="Polar residues" evidence="1">
    <location>
        <begin position="1"/>
        <end position="11"/>
    </location>
</feature>
<gene>
    <name evidence="2" type="ORF">NEMVEDRAFT_v1g238638</name>
</gene>
<dbReference type="EMBL" id="DS469513">
    <property type="protein sequence ID" value="EDO48588.1"/>
    <property type="molecule type" value="Genomic_DNA"/>
</dbReference>
<dbReference type="PANTHER" id="PTHR31206:SF1">
    <property type="entry name" value="LP10445P"/>
    <property type="match status" value="1"/>
</dbReference>
<dbReference type="PANTHER" id="PTHR31206">
    <property type="entry name" value="LP10445P"/>
    <property type="match status" value="1"/>
</dbReference>
<evidence type="ECO:0000256" key="1">
    <source>
        <dbReference type="SAM" id="MobiDB-lite"/>
    </source>
</evidence>
<organism evidence="2 3">
    <name type="scientific">Nematostella vectensis</name>
    <name type="common">Starlet sea anemone</name>
    <dbReference type="NCBI Taxonomy" id="45351"/>
    <lineage>
        <taxon>Eukaryota</taxon>
        <taxon>Metazoa</taxon>
        <taxon>Cnidaria</taxon>
        <taxon>Anthozoa</taxon>
        <taxon>Hexacorallia</taxon>
        <taxon>Actiniaria</taxon>
        <taxon>Edwardsiidae</taxon>
        <taxon>Nematostella</taxon>
    </lineage>
</organism>